<dbReference type="GO" id="GO:0003723">
    <property type="term" value="F:RNA binding"/>
    <property type="evidence" value="ECO:0007669"/>
    <property type="project" value="InterPro"/>
</dbReference>
<accession>A0A1Q1N6J5</accession>
<organism evidence="2">
    <name type="scientific">Agaricus bisporus virus 13</name>
    <dbReference type="NCBI Taxonomy" id="1945743"/>
    <lineage>
        <taxon>Viruses</taxon>
    </lineage>
</organism>
<reference evidence="2" key="1">
    <citation type="submission" date="2016-12" db="EMBL/GenBank/DDBJ databases">
        <title>Multiple viral infections in Agaricus bisporus - Characterisation of 18 unique RNA viruses and 8 ORFans identified by deep sequencing.</title>
        <authorList>
            <person name="Deakin G."/>
            <person name="Dobbs E."/>
            <person name="Jones I.M."/>
            <person name="Grogan H.M."/>
            <person name="Burton K.S."/>
        </authorList>
    </citation>
    <scope>NUCLEOTIDE SEQUENCE</scope>
    <source>
        <strain evidence="2">AbV13-003</strain>
    </source>
</reference>
<dbReference type="GO" id="GO:0006351">
    <property type="term" value="P:DNA-templated transcription"/>
    <property type="evidence" value="ECO:0007669"/>
    <property type="project" value="InterPro"/>
</dbReference>
<proteinExistence type="predicted"/>
<evidence type="ECO:0000259" key="1">
    <source>
        <dbReference type="Pfam" id="PF00978"/>
    </source>
</evidence>
<dbReference type="EMBL" id="KY357498">
    <property type="protein sequence ID" value="AQM49942.1"/>
    <property type="molecule type" value="Genomic_RNA"/>
</dbReference>
<dbReference type="InterPro" id="IPR043502">
    <property type="entry name" value="DNA/RNA_pol_sf"/>
</dbReference>
<dbReference type="SUPFAM" id="SSF56672">
    <property type="entry name" value="DNA/RNA polymerases"/>
    <property type="match status" value="1"/>
</dbReference>
<evidence type="ECO:0000313" key="2">
    <source>
        <dbReference type="EMBL" id="AQM49942.1"/>
    </source>
</evidence>
<dbReference type="Pfam" id="PF00978">
    <property type="entry name" value="RdRP_2"/>
    <property type="match status" value="1"/>
</dbReference>
<dbReference type="GO" id="GO:0003968">
    <property type="term" value="F:RNA-directed RNA polymerase activity"/>
    <property type="evidence" value="ECO:0007669"/>
    <property type="project" value="InterPro"/>
</dbReference>
<protein>
    <submittedName>
        <fullName evidence="2">Replicase</fullName>
    </submittedName>
</protein>
<sequence>MEHGVIVTHQPLIPKVKDDYQGWVDKASKYIVQELLVEKKVELAVPELAAPLYRAPYDAFRGTHDFDPMVHQFGQRLNGLAKVPVGAFNGKLIGDPTETRKNARGNYVAPRLVEKFGTGLNLQYDTQDALGNYATLAERYCCNKKNYVLDESARTLARQIAEHAFAELIDPEKLRQAAHDIKAGTVYQDWLRKAKDAAYAASHDLFSEESDRIVRYHGKAITKAKSEITFDGVFKVGQGISAWSKGANSFFGAACRIGAQLQTASFRDEVVFNNGMSEEEAVGRFMKAASKLPTFEGVTLDVTQMDSRINGFIFAILAAFDKLCLLDEEFVDLYYSMCEDYQMMSEEVKMVLSWVMTSGAPWTLKGNTNVVGILECWLFQGEGPWARFWQGDDGRRNQAKLRLRRDRAEQLALYTGFEMKMEFSMFGDLCGFIFSHGLVVPSIRRKLVKLIGTEFSSADHFYQYQISLRQWCDKINGALCNSDIFTINAENNGVSEFTVEEWYATISSVSHLSYAQFSELAVRIRKEQHFLNARGHLETV</sequence>
<feature type="domain" description="RNA-dependent RNA polymerase alsuviricetes" evidence="1">
    <location>
        <begin position="154"/>
        <end position="435"/>
    </location>
</feature>
<name>A0A1Q1N6J5_9VIRU</name>
<dbReference type="InterPro" id="IPR001788">
    <property type="entry name" value="RNA-dep_RNA_pol_alsuvir"/>
</dbReference>